<evidence type="ECO:0000256" key="5">
    <source>
        <dbReference type="ARBA" id="ARBA00022898"/>
    </source>
</evidence>
<reference evidence="8" key="2">
    <citation type="submission" date="2016-04" db="EMBL/GenBank/DDBJ databases">
        <title>First Complete Genome Sequence of a Subdivision 6 Acidobacterium.</title>
        <authorList>
            <person name="Huang S."/>
            <person name="Vieira S."/>
            <person name="Bunk B."/>
            <person name="Riedel T."/>
            <person name="Sproeer C."/>
            <person name="Overmann J."/>
        </authorList>
    </citation>
    <scope>NUCLEOTIDE SEQUENCE [LARGE SCALE GENOMIC DNA]</scope>
    <source>
        <strain evidence="8">DSM 100886 HEG_-6_39</strain>
    </source>
</reference>
<dbReference type="Pfam" id="PF00155">
    <property type="entry name" value="Aminotran_1_2"/>
    <property type="match status" value="1"/>
</dbReference>
<dbReference type="Gene3D" id="3.90.1150.10">
    <property type="entry name" value="Aspartate Aminotransferase, domain 1"/>
    <property type="match status" value="1"/>
</dbReference>
<accession>A0A143PRM2</accession>
<dbReference type="GO" id="GO:0006520">
    <property type="term" value="P:amino acid metabolic process"/>
    <property type="evidence" value="ECO:0007669"/>
    <property type="project" value="InterPro"/>
</dbReference>
<evidence type="ECO:0000313" key="7">
    <source>
        <dbReference type="EMBL" id="AMY10469.1"/>
    </source>
</evidence>
<evidence type="ECO:0000256" key="3">
    <source>
        <dbReference type="ARBA" id="ARBA00022576"/>
    </source>
</evidence>
<dbReference type="STRING" id="1855912.LuPra_03702"/>
<dbReference type="EC" id="2.6.1.1" evidence="7"/>
<dbReference type="FunFam" id="3.40.640.10:FF:000033">
    <property type="entry name" value="Aspartate aminotransferase"/>
    <property type="match status" value="1"/>
</dbReference>
<dbReference type="RefSeq" id="WP_110172108.1">
    <property type="nucleotide sequence ID" value="NZ_CP015136.1"/>
</dbReference>
<evidence type="ECO:0000256" key="2">
    <source>
        <dbReference type="ARBA" id="ARBA00007441"/>
    </source>
</evidence>
<comment type="cofactor">
    <cofactor evidence="1">
        <name>pyridoxal 5'-phosphate</name>
        <dbReference type="ChEBI" id="CHEBI:597326"/>
    </cofactor>
</comment>
<reference evidence="7 8" key="1">
    <citation type="journal article" date="2016" name="Genome Announc.">
        <title>First Complete Genome Sequence of a Subdivision 6 Acidobacterium Strain.</title>
        <authorList>
            <person name="Huang S."/>
            <person name="Vieira S."/>
            <person name="Bunk B."/>
            <person name="Riedel T."/>
            <person name="Sproer C."/>
            <person name="Overmann J."/>
        </authorList>
    </citation>
    <scope>NUCLEOTIDE SEQUENCE [LARGE SCALE GENOMIC DNA]</scope>
    <source>
        <strain evidence="8">DSM 100886 HEG_-6_39</strain>
    </source>
</reference>
<dbReference type="OrthoDB" id="9803354at2"/>
<dbReference type="InterPro" id="IPR015421">
    <property type="entry name" value="PyrdxlP-dep_Trfase_major"/>
</dbReference>
<dbReference type="PATRIC" id="fig|1813736.3.peg.3910"/>
<organism evidence="7 8">
    <name type="scientific">Luteitalea pratensis</name>
    <dbReference type="NCBI Taxonomy" id="1855912"/>
    <lineage>
        <taxon>Bacteria</taxon>
        <taxon>Pseudomonadati</taxon>
        <taxon>Acidobacteriota</taxon>
        <taxon>Vicinamibacteria</taxon>
        <taxon>Vicinamibacterales</taxon>
        <taxon>Vicinamibacteraceae</taxon>
        <taxon>Luteitalea</taxon>
    </lineage>
</organism>
<dbReference type="Gene3D" id="3.40.640.10">
    <property type="entry name" value="Type I PLP-dependent aspartate aminotransferase-like (Major domain)"/>
    <property type="match status" value="1"/>
</dbReference>
<evidence type="ECO:0000256" key="1">
    <source>
        <dbReference type="ARBA" id="ARBA00001933"/>
    </source>
</evidence>
<feature type="domain" description="Aminotransferase class I/classII large" evidence="6">
    <location>
        <begin position="30"/>
        <end position="384"/>
    </location>
</feature>
<comment type="similarity">
    <text evidence="2">Belongs to the class-I pyridoxal-phosphate-dependent aminotransferase family.</text>
</comment>
<dbReference type="InterPro" id="IPR015422">
    <property type="entry name" value="PyrdxlP-dep_Trfase_small"/>
</dbReference>
<keyword evidence="8" id="KW-1185">Reference proteome</keyword>
<dbReference type="GO" id="GO:0030170">
    <property type="term" value="F:pyridoxal phosphate binding"/>
    <property type="evidence" value="ECO:0007669"/>
    <property type="project" value="InterPro"/>
</dbReference>
<dbReference type="PANTHER" id="PTHR46383">
    <property type="entry name" value="ASPARTATE AMINOTRANSFERASE"/>
    <property type="match status" value="1"/>
</dbReference>
<dbReference type="CDD" id="cd00609">
    <property type="entry name" value="AAT_like"/>
    <property type="match status" value="1"/>
</dbReference>
<dbReference type="GO" id="GO:0004069">
    <property type="term" value="F:L-aspartate:2-oxoglutarate aminotransferase activity"/>
    <property type="evidence" value="ECO:0007669"/>
    <property type="project" value="UniProtKB-EC"/>
</dbReference>
<dbReference type="AlphaFoldDB" id="A0A143PRM2"/>
<protein>
    <submittedName>
        <fullName evidence="7">Aspartate aminotransferase</fullName>
        <ecNumber evidence="7">2.6.1.1</ecNumber>
    </submittedName>
</protein>
<dbReference type="InterPro" id="IPR004839">
    <property type="entry name" value="Aminotransferase_I/II_large"/>
</dbReference>
<proteinExistence type="inferred from homology"/>
<keyword evidence="5" id="KW-0663">Pyridoxal phosphate</keyword>
<dbReference type="KEGG" id="abac:LuPra_03702"/>
<gene>
    <name evidence="7" type="ORF">LuPra_03702</name>
</gene>
<dbReference type="SUPFAM" id="SSF53383">
    <property type="entry name" value="PLP-dependent transferases"/>
    <property type="match status" value="1"/>
</dbReference>
<dbReference type="Proteomes" id="UP000076079">
    <property type="component" value="Chromosome"/>
</dbReference>
<dbReference type="InterPro" id="IPR050596">
    <property type="entry name" value="AspAT/PAT-like"/>
</dbReference>
<dbReference type="EMBL" id="CP015136">
    <property type="protein sequence ID" value="AMY10469.1"/>
    <property type="molecule type" value="Genomic_DNA"/>
</dbReference>
<evidence type="ECO:0000259" key="6">
    <source>
        <dbReference type="Pfam" id="PF00155"/>
    </source>
</evidence>
<sequence>MLAARTTRISSSPTMKGLIAAERLRAAGVNVVDLSAGEPDFPTPEHVKDAAHAAIAANYTKYTPNSGSTEIKQAIVGRYRADYGVEYDVSEVIVCAGGKQALLNGALVVFDPGDEVITHTPGWPTLVEQIKLADASPVIVRTSPEDGFAVRAQPFLDAITPRTKAIVINSPANPTGALMTEAEMIRLADVAAPRGIWIILDLCYERLIYDPVAHNLPRVLGERMRDRTILAGSASKAYAMTGWRCGWLLATREVVAACNAIQSHCTSNVCSITQKAVVAALTGPQQCVTDMLDEYRRRRDLIQARVVQDPRFSCLTPAGAFYLFVDVSAFLSPERLRTSADFCQALLEQQHVVVTAGEAFDAPGFLRISYAASIETLAEAARRLHAFIADVDAGKYSARVTS</sequence>
<evidence type="ECO:0000313" key="8">
    <source>
        <dbReference type="Proteomes" id="UP000076079"/>
    </source>
</evidence>
<evidence type="ECO:0000256" key="4">
    <source>
        <dbReference type="ARBA" id="ARBA00022679"/>
    </source>
</evidence>
<keyword evidence="3 7" id="KW-0032">Aminotransferase</keyword>
<keyword evidence="4 7" id="KW-0808">Transferase</keyword>
<name>A0A143PRM2_LUTPR</name>
<dbReference type="InterPro" id="IPR015424">
    <property type="entry name" value="PyrdxlP-dep_Trfase"/>
</dbReference>